<dbReference type="EMBL" id="LZEX01000011">
    <property type="protein sequence ID" value="OBU09339.1"/>
    <property type="molecule type" value="Genomic_DNA"/>
</dbReference>
<dbReference type="PRINTS" id="PR01484">
    <property type="entry name" value="PRTACTNFAMLY"/>
</dbReference>
<sequence length="658" mass="70896">MKKLVLVCLIEAALAGYSVGAVAAPAHFTEEVTNGTVTGEIVSFDKTQSVSQKGIIKNGVVKNEGTIRVYNGGHAENTTIDTDGRFEVDEKGTTNKTTILNGGEMIVSAGIIRDTTVRNGGSLDLSLNSQSKGLLLIEKGADVGIDNNDNTGMDVSTNNPLSPANIYIEHAKLIGDLDIQSDWSGQPENNIAPTPSVPGPAFVTTIDKLEMAGGRLGMTTYQPAAQANRLEIKNLSGQGDFYISTQLADSWGDFINISQSATGKFGIEVEDTGKEPTKITSLNVVHVNSGDAVFRLTNDDGVVEAGTYQYALKKKQDGEKTDWYLQGKRKGDKDTDTGTDNGNGNGDNGTTAPVLSYSAKGVMAMAAAPRQVLQAESVSLQQRLGNYYSNPQHGYGLWTRYLHDDTRLNDKLNTSFKNKLDGVQIGVDKPFRLDDSTVLVGVFTGFSRTKVSTDSYGSGTVESYHGGLYATYLHDNGFYADGMLKGNRLDNENNGRMKNGSSARGDYHQNAFTATIESGFNYEVVPALTVQPYGKLQYARIGSADYELNNGMRADVHSADSLQGEAGTLISTSFDVNSAVLKPYARLAIVHEFTKENDVTINRTKTVSNDFSGSTGKYGLGLDAQITPQAAFYTEINYLNGNKTETPLRADVGFRVRF</sequence>
<feature type="domain" description="Autotransporter" evidence="4">
    <location>
        <begin position="390"/>
        <end position="658"/>
    </location>
</feature>
<dbReference type="InterPro" id="IPR011050">
    <property type="entry name" value="Pectin_lyase_fold/virulence"/>
</dbReference>
<dbReference type="Pfam" id="PF03797">
    <property type="entry name" value="Autotransporter"/>
    <property type="match status" value="1"/>
</dbReference>
<dbReference type="GO" id="GO:0019867">
    <property type="term" value="C:outer membrane"/>
    <property type="evidence" value="ECO:0007669"/>
    <property type="project" value="InterPro"/>
</dbReference>
<dbReference type="Proteomes" id="UP000092247">
    <property type="component" value="Unassembled WGS sequence"/>
</dbReference>
<dbReference type="InterPro" id="IPR003991">
    <property type="entry name" value="Pertactin_virulence_factor"/>
</dbReference>
<dbReference type="NCBIfam" id="TIGR01414">
    <property type="entry name" value="autotrans_barl"/>
    <property type="match status" value="1"/>
</dbReference>
<gene>
    <name evidence="5" type="ORF">AYY17_19030</name>
</gene>
<protein>
    <recommendedName>
        <fullName evidence="4">Autotransporter domain-containing protein</fullName>
    </recommendedName>
</protein>
<dbReference type="InterPro" id="IPR006315">
    <property type="entry name" value="OM_autotransptr_brl_dom"/>
</dbReference>
<dbReference type="Gene3D" id="2.160.20.20">
    <property type="match status" value="1"/>
</dbReference>
<dbReference type="Pfam" id="PF16168">
    <property type="entry name" value="AIDA"/>
    <property type="match status" value="1"/>
</dbReference>
<dbReference type="SMART" id="SM00869">
    <property type="entry name" value="Autotransporter"/>
    <property type="match status" value="1"/>
</dbReference>
<dbReference type="InterPro" id="IPR004899">
    <property type="entry name" value="Pertactin_central"/>
</dbReference>
<dbReference type="InterPro" id="IPR036709">
    <property type="entry name" value="Autotransporte_beta_dom_sf"/>
</dbReference>
<evidence type="ECO:0000256" key="3">
    <source>
        <dbReference type="SAM" id="SignalP"/>
    </source>
</evidence>
<dbReference type="InterPro" id="IPR005546">
    <property type="entry name" value="Autotransporte_beta"/>
</dbReference>
<dbReference type="InterPro" id="IPR051551">
    <property type="entry name" value="Autotransporter_adhesion"/>
</dbReference>
<dbReference type="SUPFAM" id="SSF51126">
    <property type="entry name" value="Pectin lyase-like"/>
    <property type="match status" value="1"/>
</dbReference>
<dbReference type="PROSITE" id="PS51208">
    <property type="entry name" value="AUTOTRANSPORTER"/>
    <property type="match status" value="1"/>
</dbReference>
<comment type="caution">
    <text evidence="5">The sequence shown here is derived from an EMBL/GenBank/DDBJ whole genome shotgun (WGS) entry which is preliminary data.</text>
</comment>
<organism evidence="5 6">
    <name type="scientific">Morganella psychrotolerans</name>
    <dbReference type="NCBI Taxonomy" id="368603"/>
    <lineage>
        <taxon>Bacteria</taxon>
        <taxon>Pseudomonadati</taxon>
        <taxon>Pseudomonadota</taxon>
        <taxon>Gammaproteobacteria</taxon>
        <taxon>Enterobacterales</taxon>
        <taxon>Morganellaceae</taxon>
        <taxon>Morganella</taxon>
    </lineage>
</organism>
<feature type="signal peptide" evidence="3">
    <location>
        <begin position="1"/>
        <end position="23"/>
    </location>
</feature>
<proteinExistence type="predicted"/>
<feature type="chain" id="PRO_5008609749" description="Autotransporter domain-containing protein" evidence="3">
    <location>
        <begin position="24"/>
        <end position="658"/>
    </location>
</feature>
<dbReference type="STRING" id="368603.AYY16_14700"/>
<dbReference type="InterPro" id="IPR030930">
    <property type="entry name" value="AIDA"/>
</dbReference>
<name>A0A1B8HJZ4_9GAMM</name>
<evidence type="ECO:0000313" key="6">
    <source>
        <dbReference type="Proteomes" id="UP000092247"/>
    </source>
</evidence>
<dbReference type="RefSeq" id="WP_067422897.1">
    <property type="nucleotide sequence ID" value="NZ_LZEX01000011.1"/>
</dbReference>
<feature type="region of interest" description="Disordered" evidence="2">
    <location>
        <begin position="323"/>
        <end position="351"/>
    </location>
</feature>
<dbReference type="PANTHER" id="PTHR35037:SF7">
    <property type="entry name" value="AUTOTRANSPORTER"/>
    <property type="match status" value="1"/>
</dbReference>
<dbReference type="Pfam" id="PF03212">
    <property type="entry name" value="Pertactin"/>
    <property type="match status" value="1"/>
</dbReference>
<evidence type="ECO:0000256" key="2">
    <source>
        <dbReference type="SAM" id="MobiDB-lite"/>
    </source>
</evidence>
<evidence type="ECO:0000259" key="4">
    <source>
        <dbReference type="PROSITE" id="PS51208"/>
    </source>
</evidence>
<dbReference type="InterPro" id="IPR012332">
    <property type="entry name" value="Autotransporter_pectin_lyase_C"/>
</dbReference>
<dbReference type="Gene3D" id="2.40.128.130">
    <property type="entry name" value="Autotransporter beta-domain"/>
    <property type="match status" value="1"/>
</dbReference>
<keyword evidence="1 3" id="KW-0732">Signal</keyword>
<dbReference type="SUPFAM" id="SSF103515">
    <property type="entry name" value="Autotransporter"/>
    <property type="match status" value="1"/>
</dbReference>
<accession>A0A1B8HJZ4</accession>
<reference evidence="5 6" key="1">
    <citation type="submission" date="2016-06" db="EMBL/GenBank/DDBJ databases">
        <authorList>
            <person name="Kjaerup R.B."/>
            <person name="Dalgaard T.S."/>
            <person name="Juul-Madsen H.R."/>
        </authorList>
    </citation>
    <scope>NUCLEOTIDE SEQUENCE [LARGE SCALE GENOMIC DNA]</scope>
    <source>
        <strain evidence="5 6">GCSL-Mp3</strain>
    </source>
</reference>
<dbReference type="AlphaFoldDB" id="A0A1B8HJZ4"/>
<evidence type="ECO:0000313" key="5">
    <source>
        <dbReference type="EMBL" id="OBU09339.1"/>
    </source>
</evidence>
<evidence type="ECO:0000256" key="1">
    <source>
        <dbReference type="ARBA" id="ARBA00022729"/>
    </source>
</evidence>
<dbReference type="PANTHER" id="PTHR35037">
    <property type="entry name" value="C-TERMINAL REGION OF AIDA-LIKE PROTEIN"/>
    <property type="match status" value="1"/>
</dbReference>